<sequence>MIVDVDLAVTTEDVDLAVEAARNTLTRNKGRDWARAPSAVRAKYLRAIAAKITERKSELAKLEALDSGKPLDEAAWDMDDVAGCFDYYADLGEKLDAKQKAPVSLPMETFKSYVLKEPIGVVGLITPWNYPLLMAAWKVAPALAAGCTAVLKPSESCSVTCLELADICREVGLPAGVLNIIIG</sequence>
<keyword evidence="6" id="KW-1185">Reference proteome</keyword>
<evidence type="ECO:0000256" key="3">
    <source>
        <dbReference type="ARBA" id="ARBA00023027"/>
    </source>
</evidence>
<protein>
    <submittedName>
        <fullName evidence="5">Betaine aldehyde dehydrogenase 1</fullName>
    </submittedName>
</protein>
<dbReference type="InterPro" id="IPR015590">
    <property type="entry name" value="Aldehyde_DH_dom"/>
</dbReference>
<dbReference type="Pfam" id="PF00171">
    <property type="entry name" value="Aldedh"/>
    <property type="match status" value="1"/>
</dbReference>
<evidence type="ECO:0000256" key="2">
    <source>
        <dbReference type="ARBA" id="ARBA00023002"/>
    </source>
</evidence>
<dbReference type="InterPro" id="IPR016161">
    <property type="entry name" value="Ald_DH/histidinol_DH"/>
</dbReference>
<dbReference type="SUPFAM" id="SSF53720">
    <property type="entry name" value="ALDH-like"/>
    <property type="match status" value="1"/>
</dbReference>
<keyword evidence="2" id="KW-0560">Oxidoreductase</keyword>
<comment type="caution">
    <text evidence="5">The sequence shown here is derived from an EMBL/GenBank/DDBJ whole genome shotgun (WGS) entry which is preliminary data.</text>
</comment>
<dbReference type="Gene3D" id="3.40.605.10">
    <property type="entry name" value="Aldehyde Dehydrogenase, Chain A, domain 1"/>
    <property type="match status" value="1"/>
</dbReference>
<dbReference type="PANTHER" id="PTHR43860:SF2">
    <property type="entry name" value="BETAINE ALDEHYDE DEHYDROGENASE-RELATED"/>
    <property type="match status" value="1"/>
</dbReference>
<feature type="domain" description="Aldehyde dehydrogenase" evidence="4">
    <location>
        <begin position="9"/>
        <end position="183"/>
    </location>
</feature>
<evidence type="ECO:0000256" key="1">
    <source>
        <dbReference type="ARBA" id="ARBA00009986"/>
    </source>
</evidence>
<organism evidence="5 6">
    <name type="scientific">Carex littledalei</name>
    <dbReference type="NCBI Taxonomy" id="544730"/>
    <lineage>
        <taxon>Eukaryota</taxon>
        <taxon>Viridiplantae</taxon>
        <taxon>Streptophyta</taxon>
        <taxon>Embryophyta</taxon>
        <taxon>Tracheophyta</taxon>
        <taxon>Spermatophyta</taxon>
        <taxon>Magnoliopsida</taxon>
        <taxon>Liliopsida</taxon>
        <taxon>Poales</taxon>
        <taxon>Cyperaceae</taxon>
        <taxon>Cyperoideae</taxon>
        <taxon>Cariceae</taxon>
        <taxon>Carex</taxon>
        <taxon>Carex subgen. Euthyceras</taxon>
    </lineage>
</organism>
<dbReference type="InterPro" id="IPR016162">
    <property type="entry name" value="Ald_DH_N"/>
</dbReference>
<gene>
    <name evidence="5" type="ORF">FCM35_KLT00310</name>
</gene>
<dbReference type="AlphaFoldDB" id="A0A833RJ80"/>
<keyword evidence="3" id="KW-0520">NAD</keyword>
<dbReference type="Proteomes" id="UP000623129">
    <property type="component" value="Unassembled WGS sequence"/>
</dbReference>
<dbReference type="EMBL" id="SWLB01000001">
    <property type="protein sequence ID" value="KAF3341672.1"/>
    <property type="molecule type" value="Genomic_DNA"/>
</dbReference>
<name>A0A833RJ80_9POAL</name>
<proteinExistence type="inferred from homology"/>
<dbReference type="FunFam" id="3.40.605.10:FF:000007">
    <property type="entry name" value="NAD/NADP-dependent betaine aldehyde dehydrogenase"/>
    <property type="match status" value="1"/>
</dbReference>
<evidence type="ECO:0000313" key="5">
    <source>
        <dbReference type="EMBL" id="KAF3341672.1"/>
    </source>
</evidence>
<dbReference type="GO" id="GO:0004029">
    <property type="term" value="F:aldehyde dehydrogenase (NAD+) activity"/>
    <property type="evidence" value="ECO:0007669"/>
    <property type="project" value="UniProtKB-ARBA"/>
</dbReference>
<comment type="similarity">
    <text evidence="1">Belongs to the aldehyde dehydrogenase family.</text>
</comment>
<evidence type="ECO:0000259" key="4">
    <source>
        <dbReference type="Pfam" id="PF00171"/>
    </source>
</evidence>
<dbReference type="PANTHER" id="PTHR43860">
    <property type="entry name" value="BETAINE ALDEHYDE DEHYDROGENASE"/>
    <property type="match status" value="1"/>
</dbReference>
<dbReference type="OrthoDB" id="310895at2759"/>
<accession>A0A833RJ80</accession>
<evidence type="ECO:0000313" key="6">
    <source>
        <dbReference type="Proteomes" id="UP000623129"/>
    </source>
</evidence>
<reference evidence="5" key="1">
    <citation type="submission" date="2020-01" db="EMBL/GenBank/DDBJ databases">
        <title>Genome sequence of Kobresia littledalei, the first chromosome-level genome in the family Cyperaceae.</title>
        <authorList>
            <person name="Qu G."/>
        </authorList>
    </citation>
    <scope>NUCLEOTIDE SEQUENCE</scope>
    <source>
        <strain evidence="5">C.B.Clarke</strain>
        <tissue evidence="5">Leaf</tissue>
    </source>
</reference>